<dbReference type="Proteomes" id="UP001642260">
    <property type="component" value="Unassembled WGS sequence"/>
</dbReference>
<keyword evidence="2" id="KW-1185">Reference proteome</keyword>
<evidence type="ECO:0000313" key="1">
    <source>
        <dbReference type="EMBL" id="CAH8340466.1"/>
    </source>
</evidence>
<evidence type="ECO:0000313" key="2">
    <source>
        <dbReference type="Proteomes" id="UP001642260"/>
    </source>
</evidence>
<comment type="caution">
    <text evidence="1">The sequence shown here is derived from an EMBL/GenBank/DDBJ whole genome shotgun (WGS) entry which is preliminary data.</text>
</comment>
<reference evidence="1 2" key="1">
    <citation type="submission" date="2022-03" db="EMBL/GenBank/DDBJ databases">
        <authorList>
            <person name="Macdonald S."/>
            <person name="Ahmed S."/>
            <person name="Newling K."/>
        </authorList>
    </citation>
    <scope>NUCLEOTIDE SEQUENCE [LARGE SCALE GENOMIC DNA]</scope>
</reference>
<protein>
    <submittedName>
        <fullName evidence="1">Uncharacterized protein</fullName>
    </submittedName>
</protein>
<accession>A0ABC8JVG3</accession>
<name>A0ABC8JVG3_ERUVS</name>
<dbReference type="EMBL" id="CAKOAT010143599">
    <property type="protein sequence ID" value="CAH8340466.1"/>
    <property type="molecule type" value="Genomic_DNA"/>
</dbReference>
<organism evidence="1 2">
    <name type="scientific">Eruca vesicaria subsp. sativa</name>
    <name type="common">Garden rocket</name>
    <name type="synonym">Eruca sativa</name>
    <dbReference type="NCBI Taxonomy" id="29727"/>
    <lineage>
        <taxon>Eukaryota</taxon>
        <taxon>Viridiplantae</taxon>
        <taxon>Streptophyta</taxon>
        <taxon>Embryophyta</taxon>
        <taxon>Tracheophyta</taxon>
        <taxon>Spermatophyta</taxon>
        <taxon>Magnoliopsida</taxon>
        <taxon>eudicotyledons</taxon>
        <taxon>Gunneridae</taxon>
        <taxon>Pentapetalae</taxon>
        <taxon>rosids</taxon>
        <taxon>malvids</taxon>
        <taxon>Brassicales</taxon>
        <taxon>Brassicaceae</taxon>
        <taxon>Brassiceae</taxon>
        <taxon>Eruca</taxon>
    </lineage>
</organism>
<dbReference type="AlphaFoldDB" id="A0ABC8JVG3"/>
<gene>
    <name evidence="1" type="ORF">ERUC_LOCUS15405</name>
</gene>
<proteinExistence type="predicted"/>
<sequence>MSPKLRSIFAQVHRKSLSMGSRRGFSSSSSAVSSSEAKFAEWDKLYTFGGSFKLGLFASASFVVYKVYNNYYPKLLIRKEEHKRLLQRHSELRAQVGLDLDI</sequence>